<dbReference type="PANTHER" id="PTHR37476:SF1">
    <property type="entry name" value="COILED-COIL DOMAIN-CONTAINING PROTEIN 171"/>
    <property type="match status" value="1"/>
</dbReference>
<evidence type="ECO:0000313" key="4">
    <source>
        <dbReference type="Proteomes" id="UP000261600"/>
    </source>
</evidence>
<dbReference type="Ensembl" id="ENSMALT00000008487.1">
    <property type="protein sequence ID" value="ENSMALP00000008311.1"/>
    <property type="gene ID" value="ENSMALG00000005915.1"/>
</dbReference>
<evidence type="ECO:0008006" key="5">
    <source>
        <dbReference type="Google" id="ProtNLM"/>
    </source>
</evidence>
<evidence type="ECO:0000256" key="1">
    <source>
        <dbReference type="SAM" id="Coils"/>
    </source>
</evidence>
<reference evidence="3" key="1">
    <citation type="submission" date="2025-05" db="UniProtKB">
        <authorList>
            <consortium name="Ensembl"/>
        </authorList>
    </citation>
    <scope>IDENTIFICATION</scope>
</reference>
<accession>A0A3Q3J511</accession>
<dbReference type="Proteomes" id="UP000261600">
    <property type="component" value="Unplaced"/>
</dbReference>
<dbReference type="Ensembl" id="ENSMALT00000008508.1">
    <property type="protein sequence ID" value="ENSMALP00000008332.1"/>
    <property type="gene ID" value="ENSMALG00000005915.1"/>
</dbReference>
<sequence length="443" mass="51659">MERMERSTREKELSDQRVKSLESSMEAVQAAHLESRFNSELIQRRVQDLEAAVAVERTGQQEAQCSLELLRAKFREVERAYGLERDRGDGTERALERLQAEYKQYKSEQDVALETERITTSDLSGRLEEEKRRHADTLSLLQQAATRQRDREEAFGNCLEQIREMVQQHRNTDCSPPAKHDGSRSPSTEVLQLLKTTLDSYQHRLGETEKQVRDLMLASERLQEENQALRQLTSDQSRQMEESRQVTVKLEEEVTRLRQESSDWATQSRVLQAELQKEREREREDRVAEVQKITEHYQEESKACLSFLYRVYQRLLAGCVLLDQPHSILGSFTWAELCDVISEQVDQLTSDLLKANDKIAKLQSVCEKKSACVRELQRSQECVLFRLEESVRRREEAWSSQHTQAVTQLQNELQVTHTLISRSRLSLQPRRRSELSQQNAAER</sequence>
<feature type="region of interest" description="Disordered" evidence="2">
    <location>
        <begin position="168"/>
        <end position="187"/>
    </location>
</feature>
<feature type="coiled-coil region" evidence="1">
    <location>
        <begin position="60"/>
        <end position="115"/>
    </location>
</feature>
<feature type="compositionally biased region" description="Basic and acidic residues" evidence="2">
    <location>
        <begin position="168"/>
        <end position="183"/>
    </location>
</feature>
<dbReference type="PANTHER" id="PTHR37476">
    <property type="entry name" value="COILED-COIL DOMAIN-CONTAINING PROTEIN 171"/>
    <property type="match status" value="1"/>
</dbReference>
<keyword evidence="1" id="KW-0175">Coiled coil</keyword>
<name>A0A3Q3J511_MONAL</name>
<feature type="region of interest" description="Disordered" evidence="2">
    <location>
        <begin position="1"/>
        <end position="20"/>
    </location>
</feature>
<dbReference type="AlphaFoldDB" id="A0A3Q3J511"/>
<proteinExistence type="predicted"/>
<keyword evidence="4" id="KW-1185">Reference proteome</keyword>
<protein>
    <recommendedName>
        <fullName evidence="5">Coiled-coil domain containing 171</fullName>
    </recommendedName>
</protein>
<evidence type="ECO:0000313" key="3">
    <source>
        <dbReference type="Ensembl" id="ENSMALP00000008332.1"/>
    </source>
</evidence>
<evidence type="ECO:0000256" key="2">
    <source>
        <dbReference type="SAM" id="MobiDB-lite"/>
    </source>
</evidence>
<dbReference type="STRING" id="43700.ENSMALP00000008311"/>
<feature type="coiled-coil region" evidence="1">
    <location>
        <begin position="191"/>
        <end position="260"/>
    </location>
</feature>
<organism evidence="3 4">
    <name type="scientific">Monopterus albus</name>
    <name type="common">Swamp eel</name>
    <dbReference type="NCBI Taxonomy" id="43700"/>
    <lineage>
        <taxon>Eukaryota</taxon>
        <taxon>Metazoa</taxon>
        <taxon>Chordata</taxon>
        <taxon>Craniata</taxon>
        <taxon>Vertebrata</taxon>
        <taxon>Euteleostomi</taxon>
        <taxon>Actinopterygii</taxon>
        <taxon>Neopterygii</taxon>
        <taxon>Teleostei</taxon>
        <taxon>Neoteleostei</taxon>
        <taxon>Acanthomorphata</taxon>
        <taxon>Anabantaria</taxon>
        <taxon>Synbranchiformes</taxon>
        <taxon>Synbranchidae</taxon>
        <taxon>Monopterus</taxon>
    </lineage>
</organism>